<organism evidence="2 3">
    <name type="scientific">Hebeloma cylindrosporum</name>
    <dbReference type="NCBI Taxonomy" id="76867"/>
    <lineage>
        <taxon>Eukaryota</taxon>
        <taxon>Fungi</taxon>
        <taxon>Dikarya</taxon>
        <taxon>Basidiomycota</taxon>
        <taxon>Agaricomycotina</taxon>
        <taxon>Agaricomycetes</taxon>
        <taxon>Agaricomycetidae</taxon>
        <taxon>Agaricales</taxon>
        <taxon>Agaricineae</taxon>
        <taxon>Hymenogastraceae</taxon>
        <taxon>Hebeloma</taxon>
    </lineage>
</organism>
<protein>
    <submittedName>
        <fullName evidence="2">Uncharacterized protein</fullName>
    </submittedName>
</protein>
<reference evidence="3" key="2">
    <citation type="submission" date="2015-01" db="EMBL/GenBank/DDBJ databases">
        <title>Evolutionary Origins and Diversification of the Mycorrhizal Mutualists.</title>
        <authorList>
            <consortium name="DOE Joint Genome Institute"/>
            <consortium name="Mycorrhizal Genomics Consortium"/>
            <person name="Kohler A."/>
            <person name="Kuo A."/>
            <person name="Nagy L.G."/>
            <person name="Floudas D."/>
            <person name="Copeland A."/>
            <person name="Barry K.W."/>
            <person name="Cichocki N."/>
            <person name="Veneault-Fourrey C."/>
            <person name="LaButti K."/>
            <person name="Lindquist E.A."/>
            <person name="Lipzen A."/>
            <person name="Lundell T."/>
            <person name="Morin E."/>
            <person name="Murat C."/>
            <person name="Riley R."/>
            <person name="Ohm R."/>
            <person name="Sun H."/>
            <person name="Tunlid A."/>
            <person name="Henrissat B."/>
            <person name="Grigoriev I.V."/>
            <person name="Hibbett D.S."/>
            <person name="Martin F."/>
        </authorList>
    </citation>
    <scope>NUCLEOTIDE SEQUENCE [LARGE SCALE GENOMIC DNA]</scope>
    <source>
        <strain evidence="3">h7</strain>
    </source>
</reference>
<feature type="region of interest" description="Disordered" evidence="1">
    <location>
        <begin position="25"/>
        <end position="57"/>
    </location>
</feature>
<gene>
    <name evidence="2" type="ORF">M413DRAFT_233221</name>
</gene>
<dbReference type="Proteomes" id="UP000053424">
    <property type="component" value="Unassembled WGS sequence"/>
</dbReference>
<proteinExistence type="predicted"/>
<evidence type="ECO:0000313" key="2">
    <source>
        <dbReference type="EMBL" id="KIM38968.1"/>
    </source>
</evidence>
<feature type="compositionally biased region" description="Polar residues" evidence="1">
    <location>
        <begin position="35"/>
        <end position="44"/>
    </location>
</feature>
<keyword evidence="3" id="KW-1185">Reference proteome</keyword>
<sequence length="79" mass="8920">MRTYWISLSFGNRFINGCDSVLIPRRSAPEHDPDLTNSPSTSCASAAKPESSAQRNHHHYKFQVMPNSLHSTRNVGIFF</sequence>
<evidence type="ECO:0000313" key="3">
    <source>
        <dbReference type="Proteomes" id="UP000053424"/>
    </source>
</evidence>
<dbReference type="AlphaFoldDB" id="A0A0C2XMN5"/>
<name>A0A0C2XMN5_HEBCY</name>
<accession>A0A0C2XMN5</accession>
<dbReference type="HOGENOM" id="CLU_2606298_0_0_1"/>
<evidence type="ECO:0000256" key="1">
    <source>
        <dbReference type="SAM" id="MobiDB-lite"/>
    </source>
</evidence>
<reference evidence="2 3" key="1">
    <citation type="submission" date="2014-04" db="EMBL/GenBank/DDBJ databases">
        <authorList>
            <consortium name="DOE Joint Genome Institute"/>
            <person name="Kuo A."/>
            <person name="Gay G."/>
            <person name="Dore J."/>
            <person name="Kohler A."/>
            <person name="Nagy L.G."/>
            <person name="Floudas D."/>
            <person name="Copeland A."/>
            <person name="Barry K.W."/>
            <person name="Cichocki N."/>
            <person name="Veneault-Fourrey C."/>
            <person name="LaButti K."/>
            <person name="Lindquist E.A."/>
            <person name="Lipzen A."/>
            <person name="Lundell T."/>
            <person name="Morin E."/>
            <person name="Murat C."/>
            <person name="Sun H."/>
            <person name="Tunlid A."/>
            <person name="Henrissat B."/>
            <person name="Grigoriev I.V."/>
            <person name="Hibbett D.S."/>
            <person name="Martin F."/>
            <person name="Nordberg H.P."/>
            <person name="Cantor M.N."/>
            <person name="Hua S.X."/>
        </authorList>
    </citation>
    <scope>NUCLEOTIDE SEQUENCE [LARGE SCALE GENOMIC DNA]</scope>
    <source>
        <strain evidence="3">h7</strain>
    </source>
</reference>
<dbReference type="EMBL" id="KN831787">
    <property type="protein sequence ID" value="KIM38968.1"/>
    <property type="molecule type" value="Genomic_DNA"/>
</dbReference>